<evidence type="ECO:0000259" key="1">
    <source>
        <dbReference type="Pfam" id="PF04909"/>
    </source>
</evidence>
<dbReference type="AlphaFoldDB" id="A0A1Y5RVX5"/>
<dbReference type="EMBL" id="FWFS01000002">
    <property type="protein sequence ID" value="SLN23795.1"/>
    <property type="molecule type" value="Genomic_DNA"/>
</dbReference>
<protein>
    <submittedName>
        <fullName evidence="2">4-sulfomuconolactone hydrolase</fullName>
        <ecNumber evidence="2">3.1.1.92</ecNumber>
    </submittedName>
</protein>
<dbReference type="GO" id="GO:0102998">
    <property type="term" value="F:4-sulfomuconolactone hydrolase activity"/>
    <property type="evidence" value="ECO:0007669"/>
    <property type="project" value="UniProtKB-EC"/>
</dbReference>
<proteinExistence type="predicted"/>
<dbReference type="OrthoDB" id="9787654at2"/>
<dbReference type="EC" id="3.1.1.92" evidence="2"/>
<dbReference type="PANTHER" id="PTHR35563:SF2">
    <property type="entry name" value="BARREL METAL-DEPENDENT HYDROLASE, PUTATIVE (AFU_ORTHOLOGUE AFUA_1G16240)-RELATED"/>
    <property type="match status" value="1"/>
</dbReference>
<feature type="domain" description="Amidohydrolase-related" evidence="1">
    <location>
        <begin position="20"/>
        <end position="283"/>
    </location>
</feature>
<name>A0A1Y5RVX5_9RHOB</name>
<dbReference type="RefSeq" id="WP_085835438.1">
    <property type="nucleotide sequence ID" value="NZ_FWFS01000002.1"/>
</dbReference>
<dbReference type="InterPro" id="IPR052358">
    <property type="entry name" value="Aro_Compnd_Degr_Hydrolases"/>
</dbReference>
<keyword evidence="2" id="KW-0378">Hydrolase</keyword>
<dbReference type="Proteomes" id="UP000193862">
    <property type="component" value="Unassembled WGS sequence"/>
</dbReference>
<dbReference type="InterPro" id="IPR032466">
    <property type="entry name" value="Metal_Hydrolase"/>
</dbReference>
<keyword evidence="3" id="KW-1185">Reference proteome</keyword>
<dbReference type="Pfam" id="PF04909">
    <property type="entry name" value="Amidohydro_2"/>
    <property type="match status" value="1"/>
</dbReference>
<reference evidence="2 3" key="1">
    <citation type="submission" date="2017-03" db="EMBL/GenBank/DDBJ databases">
        <authorList>
            <person name="Afonso C.L."/>
            <person name="Miller P.J."/>
            <person name="Scott M.A."/>
            <person name="Spackman E."/>
            <person name="Goraichik I."/>
            <person name="Dimitrov K.M."/>
            <person name="Suarez D.L."/>
            <person name="Swayne D.E."/>
        </authorList>
    </citation>
    <scope>NUCLEOTIDE SEQUENCE [LARGE SCALE GENOMIC DNA]</scope>
    <source>
        <strain evidence="2 3">CECT 8620</strain>
    </source>
</reference>
<organism evidence="2 3">
    <name type="scientific">Aquimixticola soesokkakensis</name>
    <dbReference type="NCBI Taxonomy" id="1519096"/>
    <lineage>
        <taxon>Bacteria</taxon>
        <taxon>Pseudomonadati</taxon>
        <taxon>Pseudomonadota</taxon>
        <taxon>Alphaproteobacteria</taxon>
        <taxon>Rhodobacterales</taxon>
        <taxon>Paracoccaceae</taxon>
        <taxon>Aquimixticola</taxon>
    </lineage>
</organism>
<sequence length="288" mass="30713">MISRKLSGVAPQTEVPRGAIDTQMHMYLPGFGAVSGGPGLPPDPLPDAAMYREVMRWLGLDRVVITQGNAHQADNSNLIACLAEMGDIARGVAVITPDTTEAEIERLSAAGVTGARIMDLPGGAVGLEALEAVDAKAHAAGWMMAVQCDGSHLPVLENRLKALKSNWVLDHHGKIFDGATPEHIAVLKRLLDGGKMWFKFAGCYESSRSAAPDFADIAAVAREIGAFAPERIVWGTNWPHNAARLTEEYPCDAALMDTALGWLPDATARHLALVETPQALYGFSALQA</sequence>
<dbReference type="InterPro" id="IPR006680">
    <property type="entry name" value="Amidohydro-rel"/>
</dbReference>
<dbReference type="PANTHER" id="PTHR35563">
    <property type="entry name" value="BARREL METAL-DEPENDENT HYDROLASE, PUTATIVE (AFU_ORTHOLOGUE AFUA_1G16240)-RELATED"/>
    <property type="match status" value="1"/>
</dbReference>
<evidence type="ECO:0000313" key="3">
    <source>
        <dbReference type="Proteomes" id="UP000193862"/>
    </source>
</evidence>
<dbReference type="Gene3D" id="3.20.20.140">
    <property type="entry name" value="Metal-dependent hydrolases"/>
    <property type="match status" value="1"/>
</dbReference>
<gene>
    <name evidence="2" type="ORF">AQS8620_00676</name>
</gene>
<dbReference type="SUPFAM" id="SSF51556">
    <property type="entry name" value="Metallo-dependent hydrolases"/>
    <property type="match status" value="1"/>
</dbReference>
<accession>A0A1Y5RVX5</accession>
<evidence type="ECO:0000313" key="2">
    <source>
        <dbReference type="EMBL" id="SLN23795.1"/>
    </source>
</evidence>